<organism evidence="4 5">
    <name type="scientific">Trichoderma gamsii</name>
    <dbReference type="NCBI Taxonomy" id="398673"/>
    <lineage>
        <taxon>Eukaryota</taxon>
        <taxon>Fungi</taxon>
        <taxon>Dikarya</taxon>
        <taxon>Ascomycota</taxon>
        <taxon>Pezizomycotina</taxon>
        <taxon>Sordariomycetes</taxon>
        <taxon>Hypocreomycetidae</taxon>
        <taxon>Hypocreales</taxon>
        <taxon>Hypocreaceae</taxon>
        <taxon>Trichoderma</taxon>
    </lineage>
</organism>
<feature type="compositionally biased region" description="Low complexity" evidence="1">
    <location>
        <begin position="112"/>
        <end position="126"/>
    </location>
</feature>
<sequence length="152" mass="16278">MADKTPTKRPEPTASEAMFFFAIVKHTRNRADIDWDAVAQEQGFKNAEVAKVRFGQVKRKLGIDPNVTPKKGSNASPGGASTPSRVRKTPTGRTGTKGRGRGSRAKKENDEAAAAEAEAGDDTTTAVESSPFGKGEEDDSINFKAEHGEDPF</sequence>
<dbReference type="EMBL" id="JPDN02000067">
    <property type="protein sequence ID" value="PON20532.1"/>
    <property type="molecule type" value="Genomic_DNA"/>
</dbReference>
<dbReference type="EMBL" id="MTYH01000126">
    <property type="protein sequence ID" value="PNP37893.1"/>
    <property type="molecule type" value="Genomic_DNA"/>
</dbReference>
<keyword evidence="5" id="KW-1185">Reference proteome</keyword>
<evidence type="ECO:0000313" key="5">
    <source>
        <dbReference type="Proteomes" id="UP000054821"/>
    </source>
</evidence>
<feature type="compositionally biased region" description="Basic residues" evidence="1">
    <location>
        <begin position="85"/>
        <end position="104"/>
    </location>
</feature>
<dbReference type="RefSeq" id="XP_018656784.1">
    <property type="nucleotide sequence ID" value="XM_018810034.1"/>
</dbReference>
<proteinExistence type="predicted"/>
<dbReference type="GeneID" id="29990117"/>
<evidence type="ECO:0000313" key="6">
    <source>
        <dbReference type="Proteomes" id="UP000236546"/>
    </source>
</evidence>
<feature type="region of interest" description="Disordered" evidence="1">
    <location>
        <begin position="55"/>
        <end position="152"/>
    </location>
</feature>
<evidence type="ECO:0000313" key="4">
    <source>
        <dbReference type="EMBL" id="PON20532.1"/>
    </source>
</evidence>
<dbReference type="Pfam" id="PF22980">
    <property type="entry name" value="Myb_DNA-bind_8"/>
    <property type="match status" value="1"/>
</dbReference>
<evidence type="ECO:0000259" key="2">
    <source>
        <dbReference type="Pfam" id="PF22980"/>
    </source>
</evidence>
<evidence type="ECO:0000256" key="1">
    <source>
        <dbReference type="SAM" id="MobiDB-lite"/>
    </source>
</evidence>
<feature type="domain" description="Myb-like DNA-binding" evidence="2">
    <location>
        <begin position="16"/>
        <end position="62"/>
    </location>
</feature>
<dbReference type="AlphaFoldDB" id="A0A0W7VBK7"/>
<name>A0A0W7VBK7_9HYPO</name>
<comment type="caution">
    <text evidence="4">The sequence shown here is derived from an EMBL/GenBank/DDBJ whole genome shotgun (WGS) entry which is preliminary data.</text>
</comment>
<reference evidence="4" key="3">
    <citation type="submission" date="2017-08" db="EMBL/GenBank/DDBJ databases">
        <title>Trichoderma gamsii strain T6085, whole genome shotgun sequencing project.</title>
        <authorList>
            <person name="Baroncelli R."/>
        </authorList>
    </citation>
    <scope>NUCLEOTIDE SEQUENCE</scope>
    <source>
        <strain evidence="4">T6085</strain>
    </source>
</reference>
<reference evidence="4 5" key="1">
    <citation type="journal article" date="2016" name="Genome Announc.">
        <title>Draft Whole-Genome Sequence of Trichoderma gamsii T6085, a Promising Biocontrol Agent of Fusarium Head Blight on Wheat.</title>
        <authorList>
            <person name="Baroncelli R."/>
            <person name="Zapparata A."/>
            <person name="Piaggeschi G."/>
            <person name="Sarrocco S."/>
            <person name="Vannacci G."/>
        </authorList>
    </citation>
    <scope>NUCLEOTIDE SEQUENCE [LARGE SCALE GENOMIC DNA]</scope>
    <source>
        <strain evidence="4 5">T6085</strain>
    </source>
</reference>
<dbReference type="OrthoDB" id="5403747at2759"/>
<dbReference type="Proteomes" id="UP000054821">
    <property type="component" value="Unassembled WGS sequence"/>
</dbReference>
<evidence type="ECO:0000313" key="3">
    <source>
        <dbReference type="EMBL" id="PNP37893.1"/>
    </source>
</evidence>
<reference evidence="3 6" key="2">
    <citation type="submission" date="2017-02" db="EMBL/GenBank/DDBJ databases">
        <title>Genomes of Trichoderma spp. with biocontrol activity.</title>
        <authorList>
            <person name="Gardiner D."/>
            <person name="Kazan K."/>
            <person name="Vos C."/>
            <person name="Harvey P."/>
        </authorList>
    </citation>
    <scope>NUCLEOTIDE SEQUENCE [LARGE SCALE GENOMIC DNA]</scope>
    <source>
        <strain evidence="3 6">A5MH</strain>
    </source>
</reference>
<feature type="compositionally biased region" description="Polar residues" evidence="1">
    <location>
        <begin position="71"/>
        <end position="84"/>
    </location>
</feature>
<dbReference type="STRING" id="398673.A0A0W7VBK7"/>
<dbReference type="InterPro" id="IPR054505">
    <property type="entry name" value="Myb_DNA-bind_8"/>
</dbReference>
<gene>
    <name evidence="4" type="ORF">TGAM01_v210634</name>
    <name evidence="3" type="ORF">TGAMA5MH_10234</name>
</gene>
<protein>
    <recommendedName>
        <fullName evidence="2">Myb-like DNA-binding domain-containing protein</fullName>
    </recommendedName>
</protein>
<accession>A0A0W7VBK7</accession>
<dbReference type="Proteomes" id="UP000236546">
    <property type="component" value="Unassembled WGS sequence"/>
</dbReference>